<reference evidence="4 5" key="1">
    <citation type="submission" date="2012-01" db="EMBL/GenBank/DDBJ databases">
        <title>The Genome Sequence of Scardovia wiggsiae F0424.</title>
        <authorList>
            <consortium name="The Broad Institute Genome Sequencing Platform"/>
            <person name="Earl A."/>
            <person name="Ward D."/>
            <person name="Feldgarden M."/>
            <person name="Gevers D."/>
            <person name="Izard J."/>
            <person name="Ganesan A."/>
            <person name="Baranova O.V."/>
            <person name="Blanton J.M."/>
            <person name="Tanner A.C."/>
            <person name="Mathney J."/>
            <person name="Dewhirst F.E."/>
            <person name="Young S.K."/>
            <person name="Zeng Q."/>
            <person name="Gargeya S."/>
            <person name="Fitzgerald M."/>
            <person name="Haas B."/>
            <person name="Abouelleil A."/>
            <person name="Alvarado L."/>
            <person name="Arachchi H.M."/>
            <person name="Berlin A."/>
            <person name="Chapman S.B."/>
            <person name="Gearin G."/>
            <person name="Goldberg J."/>
            <person name="Griggs A."/>
            <person name="Gujja S."/>
            <person name="Hansen M."/>
            <person name="Heiman D."/>
            <person name="Howarth C."/>
            <person name="Larimer J."/>
            <person name="Lui A."/>
            <person name="MacDonald P.J.P."/>
            <person name="McCowen C."/>
            <person name="Montmayeur A."/>
            <person name="Murphy C."/>
            <person name="Neiman D."/>
            <person name="Pearson M."/>
            <person name="Priest M."/>
            <person name="Roberts A."/>
            <person name="Saif S."/>
            <person name="Shea T."/>
            <person name="Sisk P."/>
            <person name="Stolte C."/>
            <person name="Sykes S."/>
            <person name="Wortman J."/>
            <person name="Nusbaum C."/>
            <person name="Birren B."/>
        </authorList>
    </citation>
    <scope>NUCLEOTIDE SEQUENCE [LARGE SCALE GENOMIC DNA]</scope>
    <source>
        <strain evidence="4 5">F0424</strain>
    </source>
</reference>
<dbReference type="EMBL" id="AGZS01000002">
    <property type="protein sequence ID" value="EJD65027.1"/>
    <property type="molecule type" value="Genomic_DNA"/>
</dbReference>
<evidence type="ECO:0000256" key="2">
    <source>
        <dbReference type="SAM" id="Phobius"/>
    </source>
</evidence>
<feature type="transmembrane region" description="Helical" evidence="2">
    <location>
        <begin position="730"/>
        <end position="750"/>
    </location>
</feature>
<dbReference type="eggNOG" id="ENOG502Z8T3">
    <property type="taxonomic scope" value="Bacteria"/>
</dbReference>
<keyword evidence="5" id="KW-1185">Reference proteome</keyword>
<dbReference type="AlphaFoldDB" id="J0LMJ4"/>
<accession>J0LMJ4</accession>
<evidence type="ECO:0000256" key="1">
    <source>
        <dbReference type="SAM" id="MobiDB-lite"/>
    </source>
</evidence>
<evidence type="ECO:0000313" key="4">
    <source>
        <dbReference type="EMBL" id="EJD65027.1"/>
    </source>
</evidence>
<name>J0LMJ4_9BIFI</name>
<evidence type="ECO:0000256" key="3">
    <source>
        <dbReference type="SAM" id="SignalP"/>
    </source>
</evidence>
<feature type="compositionally biased region" description="Basic and acidic residues" evidence="1">
    <location>
        <begin position="693"/>
        <end position="709"/>
    </location>
</feature>
<comment type="caution">
    <text evidence="4">The sequence shown here is derived from an EMBL/GenBank/DDBJ whole genome shotgun (WGS) entry which is preliminary data.</text>
</comment>
<evidence type="ECO:0000313" key="5">
    <source>
        <dbReference type="Proteomes" id="UP000006415"/>
    </source>
</evidence>
<proteinExistence type="predicted"/>
<sequence length="757" mass="80995">MKTKSKIFGSMLVIAAMLFAGMAAAAAPQAAYATDSATGGQAAALKTGKLEVKLAKYFSTDAKAECSQDKSSAHPYSGTLKADIPLATAMSDFSDKFPSMGFPWDETKTTDAYIYYTLTFPSNVVVDSTDVSVTSNLIKKNVKAPVQNGNSYTFALQMNEDWPTIKRNYAADKAKEDAGAKTVSVSIRYHSTSATSEKQYITGSGKLDFWTGRSFFSVKTHVGVDESSPMKVEAADFTKAGCPSKPAPLPEGETTADLTADLLGSVDGSARDTAHNYVLSAQSKKSVFSVTGTLHVNDLVKGQMGEVIKKYNETPELFSDIALSKVKFSFDAKLTLPQELKFTMADAQSRVAAALEGAPGFEVKSSTVSADGKTVNITIGLKNPESITDFARLKSLIDSLDKDLSVTVGGITFTDDAKPDTDYTIEGAAGGKFSASATQNGVTHEFAYSYTAAQKPDEADSVKPNALALTVNYVKAVPMDLPSDLLGAETGKTRVTEHDEVYTASSRKSVLTMSGALHVRDIVKKQMKEIEEKYGQASGGFEKIGLSNVDYGFTATLTLPEGMEYSDTDISKITLEGAPGFEISQDPAQTFYKGRTVTVHFSLKSKIVNYRQLSDTIKQLQDTLYVNVPGVRFAKGSKANTNYTIRGTVSGVFSARTTLSGRTIPFAFEWTGVQQPDEADAAAPEGINFTVKYRPEVKPRTQPKPEPKKNVPATPSGKKQDGRLAQTGSGVMVLVFAAAALAGAGITFAGRKRSTLQ</sequence>
<evidence type="ECO:0008006" key="6">
    <source>
        <dbReference type="Google" id="ProtNLM"/>
    </source>
</evidence>
<keyword evidence="2" id="KW-0812">Transmembrane</keyword>
<protein>
    <recommendedName>
        <fullName evidence="6">LPXTG-domain-containing protein cell wall anchor domain</fullName>
    </recommendedName>
</protein>
<dbReference type="OrthoDB" id="2078652at2"/>
<keyword evidence="2" id="KW-1133">Transmembrane helix</keyword>
<organism evidence="4 5">
    <name type="scientific">Scardovia wiggsiae F0424</name>
    <dbReference type="NCBI Taxonomy" id="857290"/>
    <lineage>
        <taxon>Bacteria</taxon>
        <taxon>Bacillati</taxon>
        <taxon>Actinomycetota</taxon>
        <taxon>Actinomycetes</taxon>
        <taxon>Bifidobacteriales</taxon>
        <taxon>Bifidobacteriaceae</taxon>
        <taxon>Scardovia</taxon>
    </lineage>
</organism>
<dbReference type="Proteomes" id="UP000006415">
    <property type="component" value="Unassembled WGS sequence"/>
</dbReference>
<keyword evidence="2" id="KW-0472">Membrane</keyword>
<dbReference type="STRING" id="857290.HMPREF9156_00471"/>
<feature type="signal peptide" evidence="3">
    <location>
        <begin position="1"/>
        <end position="25"/>
    </location>
</feature>
<gene>
    <name evidence="4" type="ORF">HMPREF9156_00471</name>
</gene>
<keyword evidence="3" id="KW-0732">Signal</keyword>
<dbReference type="HOGENOM" id="CLU_011396_0_0_11"/>
<feature type="chain" id="PRO_5003735900" description="LPXTG-domain-containing protein cell wall anchor domain" evidence="3">
    <location>
        <begin position="26"/>
        <end position="757"/>
    </location>
</feature>
<feature type="region of interest" description="Disordered" evidence="1">
    <location>
        <begin position="693"/>
        <end position="724"/>
    </location>
</feature>
<dbReference type="RefSeq" id="WP_007147538.1">
    <property type="nucleotide sequence ID" value="NZ_AKCI01000001.1"/>
</dbReference>